<dbReference type="PANTHER" id="PTHR41775">
    <property type="entry name" value="SECRETED PROTEIN-RELATED"/>
    <property type="match status" value="1"/>
</dbReference>
<accession>A0ABW6H8N5</accession>
<dbReference type="Proteomes" id="UP001599756">
    <property type="component" value="Unassembled WGS sequence"/>
</dbReference>
<dbReference type="InterPro" id="IPR008757">
    <property type="entry name" value="Peptidase_M6-like_domain"/>
</dbReference>
<evidence type="ECO:0000256" key="1">
    <source>
        <dbReference type="SAM" id="MobiDB-lite"/>
    </source>
</evidence>
<dbReference type="RefSeq" id="WP_381841819.1">
    <property type="nucleotide sequence ID" value="NZ_JBHYTS010000029.1"/>
</dbReference>
<name>A0ABW6H8N5_9ACTN</name>
<organism evidence="2 3">
    <name type="scientific">Streptomyces anandii</name>
    <dbReference type="NCBI Taxonomy" id="285454"/>
    <lineage>
        <taxon>Bacteria</taxon>
        <taxon>Bacillati</taxon>
        <taxon>Actinomycetota</taxon>
        <taxon>Actinomycetes</taxon>
        <taxon>Kitasatosporales</taxon>
        <taxon>Streptomycetaceae</taxon>
        <taxon>Streptomyces</taxon>
    </lineage>
</organism>
<protein>
    <submittedName>
        <fullName evidence="2">M6 family metalloprotease domain-containing protein</fullName>
    </submittedName>
</protein>
<feature type="compositionally biased region" description="Low complexity" evidence="1">
    <location>
        <begin position="317"/>
        <end position="337"/>
    </location>
</feature>
<dbReference type="PANTHER" id="PTHR41775:SF1">
    <property type="entry name" value="PEPTIDASE M6-LIKE DOMAIN-CONTAINING PROTEIN"/>
    <property type="match status" value="1"/>
</dbReference>
<evidence type="ECO:0000313" key="3">
    <source>
        <dbReference type="Proteomes" id="UP001599756"/>
    </source>
</evidence>
<proteinExistence type="predicted"/>
<keyword evidence="2" id="KW-0645">Protease</keyword>
<comment type="caution">
    <text evidence="2">The sequence shown here is derived from an EMBL/GenBank/DDBJ whole genome shotgun (WGS) entry which is preliminary data.</text>
</comment>
<gene>
    <name evidence="2" type="ORF">ACFW88_19460</name>
</gene>
<evidence type="ECO:0000313" key="2">
    <source>
        <dbReference type="EMBL" id="MFE1752691.1"/>
    </source>
</evidence>
<sequence length="478" mass="50727">MPRQLPLKALGRDALKALNRPQARPRLRSTAAVFTTLSAVAATSILTGPSVAEPFSTAPCALHRTDAHHSEGVDTWNASYVRPTRSLDAVMVFLSFPDSVPLTTPAELAADHFPATSRYFERASYGKFTLRPQPLRHWIRMPRPSTAYAMHRDWNARDRAAYLRDALSVADPQVDFSRYDVVYLVADPDAPGVDSDATKVVNLDTPLRADGKDIRRVVTVFERHPPDRLVLAHETGHVFDLPDLYHRPVDGKGDWDTYVGDWDLMGSQFALSPDLFAWHKWKLGWLDPRQVTCVRGTGPTRLTLEPVEAGPRGSAEPAATGPATSGPTGPTGSAGPTGPTGPAGPSGPAVDASGVESSGAAAPAFGLGGGTKLAVVRTGRDSVLAVEARTQTGDDAGGCRSGVLLYRVRSGAESGGGPVEVIDAHPHTRACWENSVYPPLADAPVAVGETFTVPGDGVRVAVENRTASGAYAVTITPG</sequence>
<dbReference type="NCBIfam" id="TIGR03296">
    <property type="entry name" value="M6dom_TIGR03296"/>
    <property type="match status" value="1"/>
</dbReference>
<dbReference type="EMBL" id="JBHYTS010000029">
    <property type="protein sequence ID" value="MFE1752691.1"/>
    <property type="molecule type" value="Genomic_DNA"/>
</dbReference>
<reference evidence="2 3" key="1">
    <citation type="submission" date="2024-09" db="EMBL/GenBank/DDBJ databases">
        <title>The Natural Products Discovery Center: Release of the First 8490 Sequenced Strains for Exploring Actinobacteria Biosynthetic Diversity.</title>
        <authorList>
            <person name="Kalkreuter E."/>
            <person name="Kautsar S.A."/>
            <person name="Yang D."/>
            <person name="Bader C.D."/>
            <person name="Teijaro C.N."/>
            <person name="Fluegel L."/>
            <person name="Davis C.M."/>
            <person name="Simpson J.R."/>
            <person name="Lauterbach L."/>
            <person name="Steele A.D."/>
            <person name="Gui C."/>
            <person name="Meng S."/>
            <person name="Li G."/>
            <person name="Viehrig K."/>
            <person name="Ye F."/>
            <person name="Su P."/>
            <person name="Kiefer A.F."/>
            <person name="Nichols A."/>
            <person name="Cepeda A.J."/>
            <person name="Yan W."/>
            <person name="Fan B."/>
            <person name="Jiang Y."/>
            <person name="Adhikari A."/>
            <person name="Zheng C.-J."/>
            <person name="Schuster L."/>
            <person name="Cowan T.M."/>
            <person name="Smanski M.J."/>
            <person name="Chevrette M.G."/>
            <person name="De Carvalho L.P.S."/>
            <person name="Shen B."/>
        </authorList>
    </citation>
    <scope>NUCLEOTIDE SEQUENCE [LARGE SCALE GENOMIC DNA]</scope>
    <source>
        <strain evidence="2 3">NPDC059500</strain>
    </source>
</reference>
<feature type="region of interest" description="Disordered" evidence="1">
    <location>
        <begin position="301"/>
        <end position="356"/>
    </location>
</feature>
<keyword evidence="2" id="KW-0378">Hydrolase</keyword>
<keyword evidence="2" id="KW-0482">Metalloprotease</keyword>
<dbReference type="GO" id="GO:0008237">
    <property type="term" value="F:metallopeptidase activity"/>
    <property type="evidence" value="ECO:0007669"/>
    <property type="project" value="UniProtKB-KW"/>
</dbReference>
<keyword evidence="3" id="KW-1185">Reference proteome</keyword>